<keyword evidence="3" id="KW-1185">Reference proteome</keyword>
<evidence type="ECO:0000313" key="3">
    <source>
        <dbReference type="Proteomes" id="UP000617340"/>
    </source>
</evidence>
<evidence type="ECO:0000313" key="2">
    <source>
        <dbReference type="EMBL" id="KAF7403707.1"/>
    </source>
</evidence>
<dbReference type="Proteomes" id="UP000617340">
    <property type="component" value="Unassembled WGS sequence"/>
</dbReference>
<feature type="domain" description="RAP" evidence="1">
    <location>
        <begin position="565"/>
        <end position="623"/>
    </location>
</feature>
<dbReference type="AlphaFoldDB" id="A0A834KD08"/>
<reference evidence="2" key="1">
    <citation type="journal article" date="2020" name="G3 (Bethesda)">
        <title>High-Quality Assemblies for Three Invasive Social Wasps from the &lt;i&gt;Vespula&lt;/i&gt; Genus.</title>
        <authorList>
            <person name="Harrop T.W.R."/>
            <person name="Guhlin J."/>
            <person name="McLaughlin G.M."/>
            <person name="Permina E."/>
            <person name="Stockwell P."/>
            <person name="Gilligan J."/>
            <person name="Le Lec M.F."/>
            <person name="Gruber M.A.M."/>
            <person name="Quinn O."/>
            <person name="Lovegrove M."/>
            <person name="Duncan E.J."/>
            <person name="Remnant E.J."/>
            <person name="Van Eeckhoven J."/>
            <person name="Graham B."/>
            <person name="Knapp R.A."/>
            <person name="Langford K.W."/>
            <person name="Kronenberg Z."/>
            <person name="Press M.O."/>
            <person name="Eacker S.M."/>
            <person name="Wilson-Rankin E.E."/>
            <person name="Purcell J."/>
            <person name="Lester P.J."/>
            <person name="Dearden P.K."/>
        </authorList>
    </citation>
    <scope>NUCLEOTIDE SEQUENCE</scope>
    <source>
        <strain evidence="2">Linc-1</strain>
    </source>
</reference>
<dbReference type="PROSITE" id="PS51286">
    <property type="entry name" value="RAP"/>
    <property type="match status" value="1"/>
</dbReference>
<organism evidence="2 3">
    <name type="scientific">Vespula germanica</name>
    <name type="common">German yellow jacket</name>
    <name type="synonym">Paravespula germanica</name>
    <dbReference type="NCBI Taxonomy" id="30212"/>
    <lineage>
        <taxon>Eukaryota</taxon>
        <taxon>Metazoa</taxon>
        <taxon>Ecdysozoa</taxon>
        <taxon>Arthropoda</taxon>
        <taxon>Hexapoda</taxon>
        <taxon>Insecta</taxon>
        <taxon>Pterygota</taxon>
        <taxon>Neoptera</taxon>
        <taxon>Endopterygota</taxon>
        <taxon>Hymenoptera</taxon>
        <taxon>Apocrita</taxon>
        <taxon>Aculeata</taxon>
        <taxon>Vespoidea</taxon>
        <taxon>Vespidae</taxon>
        <taxon>Vespinae</taxon>
        <taxon>Vespula</taxon>
    </lineage>
</organism>
<accession>A0A834KD08</accession>
<gene>
    <name evidence="2" type="ORF">HZH68_006501</name>
</gene>
<comment type="caution">
    <text evidence="2">The sequence shown here is derived from an EMBL/GenBank/DDBJ whole genome shotgun (WGS) entry which is preliminary data.</text>
</comment>
<protein>
    <recommendedName>
        <fullName evidence="1">RAP domain-containing protein</fullName>
    </recommendedName>
</protein>
<dbReference type="InterPro" id="IPR013584">
    <property type="entry name" value="RAP"/>
</dbReference>
<evidence type="ECO:0000259" key="1">
    <source>
        <dbReference type="PROSITE" id="PS51286"/>
    </source>
</evidence>
<proteinExistence type="predicted"/>
<name>A0A834KD08_VESGE</name>
<dbReference type="EMBL" id="JACSDZ010000005">
    <property type="protein sequence ID" value="KAF7403707.1"/>
    <property type="molecule type" value="Genomic_DNA"/>
</dbReference>
<sequence>MVGLQLVRRCGLRFPYHPTCRGQMLKKRMNTIGVYKECDESKRDRNCLNGEMKSQETNRHFVSNPRSKFWKSLLESGVSLDTIYDIYDGRITENQYARQYLQQSIHFNETIVPQRKVEVIVTDEEAEKLLNRNWSTVDTVEVVSALRILSHNIINKSDDDVNEIRYECILNALKKNIDNLTDNLLQEVLFNLLPFQKYLQDTKSFKDLIKLLDRHCEKQYKQWSINKMFLIADTFYCLDVYKNSNFIWKLLRKMNSKLNKLTPKNLVQLMFFVNINRKTPLNMYEVEVILEEHLNDLSINELGIIAMGFFKSKTKIKNPKLIKAIINHLICKINKADDITISALLKLIRYSMKYDEMINFKMLLDSIIPILPKLNLQCLMHIIHVYAKVHMYMKPLLDTVITRYPWMYVSILRYLAIRGVFPLHLIKLAMDPSFINLRTDAYILGWEHSLLEYYLKVEKPEYTGPFLSEGILLTSTKRQWEIMQMNRKSMIDKIFTEIIYVLKEIVLNDINLYTGRILPHSVKNHVVFGLDEKRNFISAEPILSKIPDINIKRVDDTFPKNIKWIVLVVVHYKHTIRETNEPTGIIVAKLRQLKHIGYTPILITGNDWLKHSNIREKKDYLLHLIKNT</sequence>